<evidence type="ECO:0000256" key="1">
    <source>
        <dbReference type="ARBA" id="ARBA00007664"/>
    </source>
</evidence>
<comment type="caution">
    <text evidence="7">The sequence shown here is derived from an EMBL/GenBank/DDBJ whole genome shotgun (WGS) entry which is preliminary data.</text>
</comment>
<dbReference type="PROSITE" id="PS00135">
    <property type="entry name" value="TRYPSIN_SER"/>
    <property type="match status" value="1"/>
</dbReference>
<dbReference type="GO" id="GO:0004252">
    <property type="term" value="F:serine-type endopeptidase activity"/>
    <property type="evidence" value="ECO:0007669"/>
    <property type="project" value="InterPro"/>
</dbReference>
<dbReference type="PRINTS" id="PR00722">
    <property type="entry name" value="CHYMOTRYPSIN"/>
</dbReference>
<proteinExistence type="inferred from homology"/>
<dbReference type="CDD" id="cd00190">
    <property type="entry name" value="Tryp_SPc"/>
    <property type="match status" value="1"/>
</dbReference>
<keyword evidence="4" id="KW-0720">Serine protease</keyword>
<protein>
    <submittedName>
        <fullName evidence="7">Trypsin-like serine protease</fullName>
        <ecNumber evidence="7">3.4.21.-</ecNumber>
    </submittedName>
</protein>
<dbReference type="SMART" id="SM00020">
    <property type="entry name" value="Tryp_SPc"/>
    <property type="match status" value="1"/>
</dbReference>
<evidence type="ECO:0000313" key="7">
    <source>
        <dbReference type="EMBL" id="KAK1735754.1"/>
    </source>
</evidence>
<dbReference type="Gene3D" id="2.40.10.10">
    <property type="entry name" value="Trypsin-like serine proteases"/>
    <property type="match status" value="1"/>
</dbReference>
<organism evidence="7 8">
    <name type="scientific">Skeletonema marinoi</name>
    <dbReference type="NCBI Taxonomy" id="267567"/>
    <lineage>
        <taxon>Eukaryota</taxon>
        <taxon>Sar</taxon>
        <taxon>Stramenopiles</taxon>
        <taxon>Ochrophyta</taxon>
        <taxon>Bacillariophyta</taxon>
        <taxon>Coscinodiscophyceae</taxon>
        <taxon>Thalassiosirophycidae</taxon>
        <taxon>Thalassiosirales</taxon>
        <taxon>Skeletonemataceae</taxon>
        <taxon>Skeletonema</taxon>
        <taxon>Skeletonema marinoi-dohrnii complex</taxon>
    </lineage>
</organism>
<gene>
    <name evidence="7" type="ORF">QTG54_013460</name>
</gene>
<evidence type="ECO:0000313" key="8">
    <source>
        <dbReference type="Proteomes" id="UP001224775"/>
    </source>
</evidence>
<feature type="compositionally biased region" description="Polar residues" evidence="5">
    <location>
        <begin position="1"/>
        <end position="16"/>
    </location>
</feature>
<comment type="similarity">
    <text evidence="1">Belongs to the peptidase S1 family.</text>
</comment>
<dbReference type="PROSITE" id="PS50240">
    <property type="entry name" value="TRYPSIN_DOM"/>
    <property type="match status" value="1"/>
</dbReference>
<feature type="domain" description="Peptidase S1" evidence="6">
    <location>
        <begin position="104"/>
        <end position="341"/>
    </location>
</feature>
<dbReference type="InterPro" id="IPR018114">
    <property type="entry name" value="TRYPSIN_HIS"/>
</dbReference>
<dbReference type="EC" id="3.4.21.-" evidence="7"/>
<dbReference type="Pfam" id="PF00089">
    <property type="entry name" value="Trypsin"/>
    <property type="match status" value="1"/>
</dbReference>
<reference evidence="7" key="1">
    <citation type="submission" date="2023-06" db="EMBL/GenBank/DDBJ databases">
        <title>Survivors Of The Sea: Transcriptome response of Skeletonema marinoi to long-term dormancy.</title>
        <authorList>
            <person name="Pinder M.I.M."/>
            <person name="Kourtchenko O."/>
            <person name="Robertson E.K."/>
            <person name="Larsson T."/>
            <person name="Maumus F."/>
            <person name="Osuna-Cruz C.M."/>
            <person name="Vancaester E."/>
            <person name="Stenow R."/>
            <person name="Vandepoele K."/>
            <person name="Ploug H."/>
            <person name="Bruchert V."/>
            <person name="Godhe A."/>
            <person name="Topel M."/>
        </authorList>
    </citation>
    <scope>NUCLEOTIDE SEQUENCE</scope>
    <source>
        <strain evidence="7">R05AC</strain>
    </source>
</reference>
<dbReference type="InterPro" id="IPR033116">
    <property type="entry name" value="TRYPSIN_SER"/>
</dbReference>
<dbReference type="InterPro" id="IPR001254">
    <property type="entry name" value="Trypsin_dom"/>
</dbReference>
<name>A0AAD8XY33_9STRA</name>
<sequence length="535" mass="58009">MSQQKQARSTYPSSSWDRQKSSDPIGISYIALAIGCNINSTTTTNKQQTNSYTMAYSYKAIALISLLAAPTSASIRGASTTYKKLDRIQNNIQQPTRDLLHHKIIGGEEATEDRYSYTVSLNDEWGHFCGGSMIAPDVVLSAAHCQGGQYQITVGRHGLTDEDGESIDVMTEIPHPYYDDVTTDNDLMLLFLKDSVTVDVKMVQVNSDANVPELEGAVTVVGWGDTDITDEGVEMPIYLQEVEVNAISNEECNAADGPYGTYEESGGITDNMLCAREEGGGEDSCQGDSGGPLVIKGADPNGADDIQVGVVSWGYGCAMAEYPGVYARLSSQYDWVRTTVCQNSKSDHGFNCDDVDMTASEIDLPEDAVDVNLSTSTADSDVSTGNWKNVLSEGFAFGYGAAFDHVGNDARHYPVAESKQGVVLIGGGVGGKSTFQSHKLVSEDEAYSFFKVTATVRATQMTQGDDFCIEFEGNNEQSGQKCWRASYELQNDEWATVTYHFDAVAVDEVLVRLRIDTADEDSAGLFIDEITIDAE</sequence>
<dbReference type="InterPro" id="IPR043504">
    <property type="entry name" value="Peptidase_S1_PA_chymotrypsin"/>
</dbReference>
<evidence type="ECO:0000259" key="6">
    <source>
        <dbReference type="PROSITE" id="PS50240"/>
    </source>
</evidence>
<evidence type="ECO:0000256" key="3">
    <source>
        <dbReference type="ARBA" id="ARBA00023157"/>
    </source>
</evidence>
<dbReference type="InterPro" id="IPR001314">
    <property type="entry name" value="Peptidase_S1A"/>
</dbReference>
<dbReference type="GO" id="GO:0006508">
    <property type="term" value="P:proteolysis"/>
    <property type="evidence" value="ECO:0007669"/>
    <property type="project" value="UniProtKB-KW"/>
</dbReference>
<accession>A0AAD8XY33</accession>
<evidence type="ECO:0000256" key="2">
    <source>
        <dbReference type="ARBA" id="ARBA00023026"/>
    </source>
</evidence>
<keyword evidence="2" id="KW-0843">Virulence</keyword>
<keyword evidence="3" id="KW-1015">Disulfide bond</keyword>
<feature type="region of interest" description="Disordered" evidence="5">
    <location>
        <begin position="1"/>
        <end position="20"/>
    </location>
</feature>
<dbReference type="FunFam" id="2.40.10.10:FF:000002">
    <property type="entry name" value="Transmembrane protease serine"/>
    <property type="match status" value="1"/>
</dbReference>
<dbReference type="InterPro" id="IPR009003">
    <property type="entry name" value="Peptidase_S1_PA"/>
</dbReference>
<dbReference type="SUPFAM" id="SSF50494">
    <property type="entry name" value="Trypsin-like serine proteases"/>
    <property type="match status" value="1"/>
</dbReference>
<dbReference type="PROSITE" id="PS00134">
    <property type="entry name" value="TRYPSIN_HIS"/>
    <property type="match status" value="1"/>
</dbReference>
<evidence type="ECO:0000256" key="4">
    <source>
        <dbReference type="RuleBase" id="RU363034"/>
    </source>
</evidence>
<keyword evidence="4 7" id="KW-0378">Hydrolase</keyword>
<dbReference type="PANTHER" id="PTHR24276">
    <property type="entry name" value="POLYSERASE-RELATED"/>
    <property type="match status" value="1"/>
</dbReference>
<dbReference type="AlphaFoldDB" id="A0AAD8XY33"/>
<keyword evidence="4 7" id="KW-0645">Protease</keyword>
<dbReference type="Proteomes" id="UP001224775">
    <property type="component" value="Unassembled WGS sequence"/>
</dbReference>
<dbReference type="EMBL" id="JATAAI010000032">
    <property type="protein sequence ID" value="KAK1735754.1"/>
    <property type="molecule type" value="Genomic_DNA"/>
</dbReference>
<evidence type="ECO:0000256" key="5">
    <source>
        <dbReference type="SAM" id="MobiDB-lite"/>
    </source>
</evidence>
<keyword evidence="8" id="KW-1185">Reference proteome</keyword>
<dbReference type="PANTHER" id="PTHR24276:SF91">
    <property type="entry name" value="AT26814P-RELATED"/>
    <property type="match status" value="1"/>
</dbReference>
<dbReference type="InterPro" id="IPR050430">
    <property type="entry name" value="Peptidase_S1"/>
</dbReference>